<keyword evidence="2" id="KW-1185">Reference proteome</keyword>
<dbReference type="Proteomes" id="UP000501602">
    <property type="component" value="Chromosome"/>
</dbReference>
<dbReference type="PANTHER" id="PTHR40053:SF1">
    <property type="entry name" value="SPORULATION-CONTROL PROTEIN SPO0M"/>
    <property type="match status" value="1"/>
</dbReference>
<dbReference type="PANTHER" id="PTHR40053">
    <property type="entry name" value="SPORULATION-CONTROL PROTEIN SPO0M"/>
    <property type="match status" value="1"/>
</dbReference>
<gene>
    <name evidence="1" type="ORF">HER31_03050</name>
</gene>
<accession>A0A6H1UA71</accession>
<sequence>MFSKLMASVGIGAAKVDTLILTEQLLPGQPFDIEIVIKGGNVAQQINGLTLALMVEAEVESGDSEGLQNLILHDWTLNDSFTIAAGEELRDQFQLELPEQTPLTLLPRCHNKTKVWLQTGLDIASGVDGSDRDFLPIAPTAAMATFLTAMEQCGFMLHSADVEKGNLHGRNFQSTIGCYQELEFRPVGFGGFSIKEVEVSFVLEGATTHVMLEVDRRFSGDGLLSLSLSPQITVADAERQIRGLLRL</sequence>
<dbReference type="AlphaFoldDB" id="A0A6H1UA71"/>
<dbReference type="InterPro" id="IPR009776">
    <property type="entry name" value="Spore_0_M"/>
</dbReference>
<proteinExistence type="predicted"/>
<evidence type="ECO:0000313" key="1">
    <source>
        <dbReference type="EMBL" id="QIZ75947.1"/>
    </source>
</evidence>
<dbReference type="RefSeq" id="WP_168659208.1">
    <property type="nucleotide sequence ID" value="NZ_CP051180.1"/>
</dbReference>
<dbReference type="KEGG" id="fes:HER31_03050"/>
<name>A0A6H1UA71_9GAMM</name>
<organism evidence="1 2">
    <name type="scientific">Ferrimonas lipolytica</name>
    <dbReference type="NCBI Taxonomy" id="2724191"/>
    <lineage>
        <taxon>Bacteria</taxon>
        <taxon>Pseudomonadati</taxon>
        <taxon>Pseudomonadota</taxon>
        <taxon>Gammaproteobacteria</taxon>
        <taxon>Alteromonadales</taxon>
        <taxon>Ferrimonadaceae</taxon>
        <taxon>Ferrimonas</taxon>
    </lineage>
</organism>
<dbReference type="Pfam" id="PF07070">
    <property type="entry name" value="Spo0M"/>
    <property type="match status" value="1"/>
</dbReference>
<protein>
    <submittedName>
        <fullName evidence="1">Sporulation protein</fullName>
    </submittedName>
</protein>
<evidence type="ECO:0000313" key="2">
    <source>
        <dbReference type="Proteomes" id="UP000501602"/>
    </source>
</evidence>
<reference evidence="1 2" key="1">
    <citation type="submission" date="2020-04" db="EMBL/GenBank/DDBJ databases">
        <title>Ferrimonas sp. S7 isolated from sea water.</title>
        <authorList>
            <person name="Bae S.S."/>
            <person name="Baek K."/>
        </authorList>
    </citation>
    <scope>NUCLEOTIDE SEQUENCE [LARGE SCALE GENOMIC DNA]</scope>
    <source>
        <strain evidence="1 2">S7</strain>
    </source>
</reference>
<dbReference type="EMBL" id="CP051180">
    <property type="protein sequence ID" value="QIZ75947.1"/>
    <property type="molecule type" value="Genomic_DNA"/>
</dbReference>